<dbReference type="InterPro" id="IPR020449">
    <property type="entry name" value="Tscrpt_reg_AraC-type_HTH"/>
</dbReference>
<dbReference type="Gene3D" id="3.20.80.10">
    <property type="entry name" value="Regulatory factor, effector binding domain"/>
    <property type="match status" value="1"/>
</dbReference>
<evidence type="ECO:0000259" key="4">
    <source>
        <dbReference type="PROSITE" id="PS01124"/>
    </source>
</evidence>
<evidence type="ECO:0000256" key="2">
    <source>
        <dbReference type="ARBA" id="ARBA00023125"/>
    </source>
</evidence>
<evidence type="ECO:0000256" key="1">
    <source>
        <dbReference type="ARBA" id="ARBA00023015"/>
    </source>
</evidence>
<dbReference type="PANTHER" id="PTHR40055:SF1">
    <property type="entry name" value="TRANSCRIPTIONAL REGULATOR YGIV-RELATED"/>
    <property type="match status" value="1"/>
</dbReference>
<keyword evidence="1" id="KW-0805">Transcription regulation</keyword>
<dbReference type="SMART" id="SM00871">
    <property type="entry name" value="AraC_E_bind"/>
    <property type="match status" value="1"/>
</dbReference>
<dbReference type="SUPFAM" id="SSF46689">
    <property type="entry name" value="Homeodomain-like"/>
    <property type="match status" value="2"/>
</dbReference>
<dbReference type="InterPro" id="IPR011256">
    <property type="entry name" value="Reg_factor_effector_dom_sf"/>
</dbReference>
<sequence length="300" mass="33164">MTEGHMTKQTQGSYQERLNRVLDHMERHLDDDLALDELAAVACFSPYHFHRIFSGMVGEGVKAHLRRLRLERAANRLTFTELPVTDIALNAGYDSPEAFSRAFRNLFELSPVRYRELALAGGLPPASGRSSVALCRACELIQEGKLTMEATIKELPELNVAYVRHVGPYEMCESAWEAVCGWAAPKGLLGPNTAIVGLCHDDPEITPPEKIRYDACLTVPEGVQAEGSVGVKTIGGGRYAVTVHKGPYANLHATYAWLCGVWVVENGHELASEPSLEFYLNNPEQTPPEELRTEVHVRLA</sequence>
<keyword evidence="3" id="KW-0804">Transcription</keyword>
<dbReference type="InterPro" id="IPR009057">
    <property type="entry name" value="Homeodomain-like_sf"/>
</dbReference>
<dbReference type="AlphaFoldDB" id="A0A2Z6B2Q4"/>
<dbReference type="EMBL" id="AP017378">
    <property type="protein sequence ID" value="BBD09706.1"/>
    <property type="molecule type" value="Genomic_DNA"/>
</dbReference>
<dbReference type="Proteomes" id="UP000269883">
    <property type="component" value="Chromosome"/>
</dbReference>
<keyword evidence="2" id="KW-0238">DNA-binding</keyword>
<dbReference type="Pfam" id="PF12833">
    <property type="entry name" value="HTH_18"/>
    <property type="match status" value="1"/>
</dbReference>
<dbReference type="InterPro" id="IPR018062">
    <property type="entry name" value="HTH_AraC-typ_CS"/>
</dbReference>
<dbReference type="PROSITE" id="PS01124">
    <property type="entry name" value="HTH_ARAC_FAMILY_2"/>
    <property type="match status" value="1"/>
</dbReference>
<dbReference type="Gene3D" id="1.10.10.60">
    <property type="entry name" value="Homeodomain-like"/>
    <property type="match status" value="1"/>
</dbReference>
<protein>
    <submittedName>
        <fullName evidence="5">Transcription activator effector binding protein</fullName>
    </submittedName>
</protein>
<proteinExistence type="predicted"/>
<dbReference type="PROSITE" id="PS00041">
    <property type="entry name" value="HTH_ARAC_FAMILY_1"/>
    <property type="match status" value="1"/>
</dbReference>
<dbReference type="SUPFAM" id="SSF55136">
    <property type="entry name" value="Probable bacterial effector-binding domain"/>
    <property type="match status" value="1"/>
</dbReference>
<reference evidence="5 6" key="1">
    <citation type="journal article" date="2018" name="Sci. Adv.">
        <title>Multi-heme cytochromes provide a pathway for survival in energy-limited environments.</title>
        <authorList>
            <person name="Deng X."/>
            <person name="Dohmae N."/>
            <person name="Nealson K.H."/>
            <person name="Hashimoto K."/>
            <person name="Okamoto A."/>
        </authorList>
    </citation>
    <scope>NUCLEOTIDE SEQUENCE [LARGE SCALE GENOMIC DNA]</scope>
    <source>
        <strain evidence="5 6">IS5</strain>
    </source>
</reference>
<dbReference type="KEGG" id="dfl:DFE_2980"/>
<feature type="domain" description="HTH araC/xylS-type" evidence="4">
    <location>
        <begin position="19"/>
        <end position="117"/>
    </location>
</feature>
<name>A0A2Z6B2Q4_9BACT</name>
<dbReference type="InterPro" id="IPR029442">
    <property type="entry name" value="GyrI-like"/>
</dbReference>
<organism evidence="5 6">
    <name type="scientific">Desulfovibrio ferrophilus</name>
    <dbReference type="NCBI Taxonomy" id="241368"/>
    <lineage>
        <taxon>Bacteria</taxon>
        <taxon>Pseudomonadati</taxon>
        <taxon>Thermodesulfobacteriota</taxon>
        <taxon>Desulfovibrionia</taxon>
        <taxon>Desulfovibrionales</taxon>
        <taxon>Desulfovibrionaceae</taxon>
        <taxon>Desulfovibrio</taxon>
    </lineage>
</organism>
<keyword evidence="6" id="KW-1185">Reference proteome</keyword>
<dbReference type="Pfam" id="PF06445">
    <property type="entry name" value="GyrI-like"/>
    <property type="match status" value="1"/>
</dbReference>
<dbReference type="InterPro" id="IPR018060">
    <property type="entry name" value="HTH_AraC"/>
</dbReference>
<dbReference type="PRINTS" id="PR00032">
    <property type="entry name" value="HTHARAC"/>
</dbReference>
<evidence type="ECO:0000256" key="3">
    <source>
        <dbReference type="ARBA" id="ARBA00023163"/>
    </source>
</evidence>
<dbReference type="GO" id="GO:0043565">
    <property type="term" value="F:sequence-specific DNA binding"/>
    <property type="evidence" value="ECO:0007669"/>
    <property type="project" value="InterPro"/>
</dbReference>
<dbReference type="SMART" id="SM00342">
    <property type="entry name" value="HTH_ARAC"/>
    <property type="match status" value="1"/>
</dbReference>
<evidence type="ECO:0000313" key="6">
    <source>
        <dbReference type="Proteomes" id="UP000269883"/>
    </source>
</evidence>
<accession>A0A2Z6B2Q4</accession>
<dbReference type="GO" id="GO:0003700">
    <property type="term" value="F:DNA-binding transcription factor activity"/>
    <property type="evidence" value="ECO:0007669"/>
    <property type="project" value="InterPro"/>
</dbReference>
<gene>
    <name evidence="5" type="ORF">DFE_2980</name>
</gene>
<dbReference type="InterPro" id="IPR050908">
    <property type="entry name" value="SmbC-like"/>
</dbReference>
<evidence type="ECO:0000313" key="5">
    <source>
        <dbReference type="EMBL" id="BBD09706.1"/>
    </source>
</evidence>
<dbReference type="PANTHER" id="PTHR40055">
    <property type="entry name" value="TRANSCRIPTIONAL REGULATOR YGIV-RELATED"/>
    <property type="match status" value="1"/>
</dbReference>
<dbReference type="InterPro" id="IPR010499">
    <property type="entry name" value="AraC_E-bd"/>
</dbReference>